<evidence type="ECO:0000313" key="4">
    <source>
        <dbReference type="Proteomes" id="UP001144036"/>
    </source>
</evidence>
<dbReference type="SUPFAM" id="SSF48498">
    <property type="entry name" value="Tetracyclin repressor-like, C-terminal domain"/>
    <property type="match status" value="1"/>
</dbReference>
<dbReference type="Gene3D" id="1.10.357.10">
    <property type="entry name" value="Tetracycline Repressor, domain 2"/>
    <property type="match status" value="1"/>
</dbReference>
<evidence type="ECO:0000313" key="3">
    <source>
        <dbReference type="EMBL" id="MDA0633453.1"/>
    </source>
</evidence>
<dbReference type="Proteomes" id="UP001144036">
    <property type="component" value="Unassembled WGS sequence"/>
</dbReference>
<protein>
    <submittedName>
        <fullName evidence="3">TetR family transcriptional regulator C-terminal domain-containing protein</fullName>
    </submittedName>
</protein>
<name>A0ABT4S8R8_9ACTN</name>
<feature type="compositionally biased region" description="Low complexity" evidence="1">
    <location>
        <begin position="21"/>
        <end position="31"/>
    </location>
</feature>
<proteinExistence type="predicted"/>
<feature type="region of interest" description="Disordered" evidence="1">
    <location>
        <begin position="1"/>
        <end position="36"/>
    </location>
</feature>
<feature type="domain" description="Tetracyclin repressor-like C-terminal group 31" evidence="2">
    <location>
        <begin position="35"/>
        <end position="116"/>
    </location>
</feature>
<dbReference type="Pfam" id="PF17940">
    <property type="entry name" value="TetR_C_31"/>
    <property type="match status" value="1"/>
</dbReference>
<feature type="compositionally biased region" description="Basic residues" evidence="1">
    <location>
        <begin position="1"/>
        <end position="20"/>
    </location>
</feature>
<gene>
    <name evidence="3" type="ORF">OUY22_08480</name>
</gene>
<dbReference type="EMBL" id="JAPNNL010000021">
    <property type="protein sequence ID" value="MDA0633453.1"/>
    <property type="molecule type" value="Genomic_DNA"/>
</dbReference>
<sequence>MSSRHPSRGRHERGRRRARAVRLPPGATARSRAARSADRRDLVLTVELYVAAARHPALRAVTQTWMARSRQALERRFDAATARGLDALIEGLTLHHALSTDPMTPAQLRHAIHRFLR</sequence>
<dbReference type="InterPro" id="IPR036271">
    <property type="entry name" value="Tet_transcr_reg_TetR-rel_C_sf"/>
</dbReference>
<evidence type="ECO:0000256" key="1">
    <source>
        <dbReference type="SAM" id="MobiDB-lite"/>
    </source>
</evidence>
<dbReference type="RefSeq" id="WP_270154261.1">
    <property type="nucleotide sequence ID" value="NZ_JAPNNL010000021.1"/>
</dbReference>
<accession>A0ABT4S8R8</accession>
<organism evidence="3 4">
    <name type="scientific">Nonomuraea corallina</name>
    <dbReference type="NCBI Taxonomy" id="2989783"/>
    <lineage>
        <taxon>Bacteria</taxon>
        <taxon>Bacillati</taxon>
        <taxon>Actinomycetota</taxon>
        <taxon>Actinomycetes</taxon>
        <taxon>Streptosporangiales</taxon>
        <taxon>Streptosporangiaceae</taxon>
        <taxon>Nonomuraea</taxon>
    </lineage>
</organism>
<evidence type="ECO:0000259" key="2">
    <source>
        <dbReference type="Pfam" id="PF17940"/>
    </source>
</evidence>
<comment type="caution">
    <text evidence="3">The sequence shown here is derived from an EMBL/GenBank/DDBJ whole genome shotgun (WGS) entry which is preliminary data.</text>
</comment>
<keyword evidence="4" id="KW-1185">Reference proteome</keyword>
<dbReference type="InterPro" id="IPR041583">
    <property type="entry name" value="TetR_C_31"/>
</dbReference>
<reference evidence="3" key="1">
    <citation type="submission" date="2022-11" db="EMBL/GenBank/DDBJ databases">
        <title>Nonomuraea corallina sp. nov., a new species of the genus Nonomuraea isolated from sea side sediment in Thai sea.</title>
        <authorList>
            <person name="Ngamcharungchit C."/>
            <person name="Matsumoto A."/>
            <person name="Suriyachadkun C."/>
            <person name="Panbangred W."/>
            <person name="Inahashi Y."/>
            <person name="Intra B."/>
        </authorList>
    </citation>
    <scope>NUCLEOTIDE SEQUENCE</scope>
    <source>
        <strain evidence="3">MCN248</strain>
    </source>
</reference>